<organism evidence="1 2">
    <name type="scientific">Acrasis kona</name>
    <dbReference type="NCBI Taxonomy" id="1008807"/>
    <lineage>
        <taxon>Eukaryota</taxon>
        <taxon>Discoba</taxon>
        <taxon>Heterolobosea</taxon>
        <taxon>Tetramitia</taxon>
        <taxon>Eutetramitia</taxon>
        <taxon>Acrasidae</taxon>
        <taxon>Acrasis</taxon>
    </lineage>
</organism>
<dbReference type="Proteomes" id="UP001431209">
    <property type="component" value="Unassembled WGS sequence"/>
</dbReference>
<accession>A0AAW2YJ47</accession>
<proteinExistence type="predicted"/>
<gene>
    <name evidence="1" type="ORF">AKO1_010842</name>
</gene>
<comment type="caution">
    <text evidence="1">The sequence shown here is derived from an EMBL/GenBank/DDBJ whole genome shotgun (WGS) entry which is preliminary data.</text>
</comment>
<protein>
    <submittedName>
        <fullName evidence="1">GTP cyclohydrolase</fullName>
    </submittedName>
</protein>
<reference evidence="1 2" key="1">
    <citation type="submission" date="2024-03" db="EMBL/GenBank/DDBJ databases">
        <title>The Acrasis kona genome and developmental transcriptomes reveal deep origins of eukaryotic multicellular pathways.</title>
        <authorList>
            <person name="Sheikh S."/>
            <person name="Fu C.-J."/>
            <person name="Brown M.W."/>
            <person name="Baldauf S.L."/>
        </authorList>
    </citation>
    <scope>NUCLEOTIDE SEQUENCE [LARGE SCALE GENOMIC DNA]</scope>
    <source>
        <strain evidence="1 2">ATCC MYA-3509</strain>
    </source>
</reference>
<keyword evidence="2" id="KW-1185">Reference proteome</keyword>
<name>A0AAW2YJ47_9EUKA</name>
<evidence type="ECO:0000313" key="1">
    <source>
        <dbReference type="EMBL" id="KAL0477506.1"/>
    </source>
</evidence>
<dbReference type="EMBL" id="JAOPGA020000191">
    <property type="protein sequence ID" value="KAL0477506.1"/>
    <property type="molecule type" value="Genomic_DNA"/>
</dbReference>
<evidence type="ECO:0000313" key="2">
    <source>
        <dbReference type="Proteomes" id="UP001431209"/>
    </source>
</evidence>
<sequence length="396" mass="45364">MGTTQEDFEDELKHHAEQLKIYLDSPKVKINNWKEKGTGYKINPDDYLLCVFDEEHVALCEYDTYNYYRLELQKYSFYNNQEVSYLCGDIQIVNVITSKKLAYFPHPGEGIKNIRWAVPLPHNRFAAAYEVIEDVPQVHNYFIYDWRAGVKLSSFFVSDLSTCNLYPVTFGNMAIMSNSSGSYHFSLLHPLQAIKKRDGECISLRNSIVLPAYDSLGNNSLLESGWLYGTEFYNFYGFCLIDGNTLLGAKGCFSNKSCVTIDLKTLRQQNTINLPPNSTAVEVGCGYFAVLTPLSEELDITSNYSVRFFDKDMNDVTEDCPFSYHVKRVMVDPKYKRLFVVESTEETGMCELAYINHRFHQGVIRVYQIGSDVGGYTPLFQKQKDHILCDVTIMMG</sequence>
<dbReference type="AlphaFoldDB" id="A0AAW2YJ47"/>